<keyword evidence="8" id="KW-1185">Reference proteome</keyword>
<keyword evidence="5" id="KW-0472">Membrane</keyword>
<dbReference type="STRING" id="1122209.SAMN02745752_00432"/>
<dbReference type="InterPro" id="IPR000160">
    <property type="entry name" value="GGDEF_dom"/>
</dbReference>
<dbReference type="GO" id="GO:0052621">
    <property type="term" value="F:diguanylate cyclase activity"/>
    <property type="evidence" value="ECO:0007669"/>
    <property type="project" value="UniProtKB-EC"/>
</dbReference>
<organism evidence="7 8">
    <name type="scientific">Marinospirillum alkaliphilum DSM 21637</name>
    <dbReference type="NCBI Taxonomy" id="1122209"/>
    <lineage>
        <taxon>Bacteria</taxon>
        <taxon>Pseudomonadati</taxon>
        <taxon>Pseudomonadota</taxon>
        <taxon>Gammaproteobacteria</taxon>
        <taxon>Oceanospirillales</taxon>
        <taxon>Oceanospirillaceae</taxon>
        <taxon>Marinospirillum</taxon>
    </lineage>
</organism>
<gene>
    <name evidence="7" type="ORF">SAMN02745752_00432</name>
</gene>
<dbReference type="PANTHER" id="PTHR45138:SF9">
    <property type="entry name" value="DIGUANYLATE CYCLASE DGCM-RELATED"/>
    <property type="match status" value="1"/>
</dbReference>
<evidence type="ECO:0000313" key="7">
    <source>
        <dbReference type="EMBL" id="SFX07351.1"/>
    </source>
</evidence>
<dbReference type="PROSITE" id="PS50887">
    <property type="entry name" value="GGDEF"/>
    <property type="match status" value="1"/>
</dbReference>
<dbReference type="PANTHER" id="PTHR45138">
    <property type="entry name" value="REGULATORY COMPONENTS OF SENSORY TRANSDUCTION SYSTEM"/>
    <property type="match status" value="1"/>
</dbReference>
<accession>A0A1K1U368</accession>
<dbReference type="NCBIfam" id="TIGR00254">
    <property type="entry name" value="GGDEF"/>
    <property type="match status" value="1"/>
</dbReference>
<protein>
    <recommendedName>
        <fullName evidence="2">diguanylate cyclase</fullName>
        <ecNumber evidence="2">2.7.7.65</ecNumber>
    </recommendedName>
</protein>
<evidence type="ECO:0000256" key="2">
    <source>
        <dbReference type="ARBA" id="ARBA00012528"/>
    </source>
</evidence>
<dbReference type="SUPFAM" id="SSF53850">
    <property type="entry name" value="Periplasmic binding protein-like II"/>
    <property type="match status" value="2"/>
</dbReference>
<evidence type="ECO:0000259" key="6">
    <source>
        <dbReference type="PROSITE" id="PS50887"/>
    </source>
</evidence>
<dbReference type="FunFam" id="3.30.70.270:FF:000001">
    <property type="entry name" value="Diguanylate cyclase domain protein"/>
    <property type="match status" value="1"/>
</dbReference>
<sequence>MKSAAYFPNRWSGLVVILLLMFAVALPVRAEQVVIQLKWLHQFQFAGYYAALEQGYFAEEGLDVVLRERSMEHDNIDQVLSGEAHYGIADAILLSMYAQGRDLVLVAPIFQHSPNVLMTLRSSGIRTPRDLVGRRLSFYDNNTDGIAILAMLAEQGVLRDGLIREHWSQRTERLLSGEVDAVAAYSTNEPNVMRELGHPVHIIDPKHYGMDFYGDIFFTSGEEARNHPERVERMRRAVIRGWHYALDNKEELVELIHARYNTQGKSRTALMSEALGLEPLIARHTVELGHLDAGRLDYMLGLLARHRIIEPDQYGIDRLVFESSRGNQLDLTEEEEAFLRANPRLTVGIDTQWPPFDFLDARTGRLRGISQDYLDILSELLGVSFDPLLNLSWPEVLDAAANNQLDLITSITSTPDRRSFLEFTQPYVRSPMVIVTGQQVDFVTSMEQLHGRPVAVVRDYASDEWLSSSHPLIPLVRTATTLQGLQAVAAGEVYAFVDNLAVVSYLIRNEGLANLKVSGQTPYFFDLSMATPQDRPELRSILDKALASITQQQHAEIYDRWVSLQPEPGFPWQRMLLPVLSMLALLLVLGGYTLYLQRLNQRIRQFNNRLQAAELELLEKNRQLELVSVTDKLTGVYNRHHLDKVLSEQLSLASRHQRPLSVVLFDLDYFKEVNDTYGHQAGDRVLQCFAELVRSKIRTSDVFGRWGGEEFLLICPETTLKQAVSVADKIRLALQDLPFDEGLKQHVSAGVMALSPGMNLDQLLSGVDKQLYIAKASGRNQVVG</sequence>
<keyword evidence="4" id="KW-0175">Coiled coil</keyword>
<dbReference type="InterPro" id="IPR001638">
    <property type="entry name" value="Solute-binding_3/MltF_N"/>
</dbReference>
<keyword evidence="5" id="KW-1133">Transmembrane helix</keyword>
<evidence type="ECO:0000256" key="4">
    <source>
        <dbReference type="SAM" id="Coils"/>
    </source>
</evidence>
<dbReference type="SMART" id="SM00062">
    <property type="entry name" value="PBPb"/>
    <property type="match status" value="1"/>
</dbReference>
<dbReference type="CDD" id="cd01007">
    <property type="entry name" value="PBP2_BvgS_HisK_like"/>
    <property type="match status" value="1"/>
</dbReference>
<dbReference type="Gene3D" id="3.30.70.270">
    <property type="match status" value="1"/>
</dbReference>
<feature type="coiled-coil region" evidence="4">
    <location>
        <begin position="596"/>
        <end position="623"/>
    </location>
</feature>
<feature type="transmembrane region" description="Helical" evidence="5">
    <location>
        <begin position="575"/>
        <end position="595"/>
    </location>
</feature>
<name>A0A1K1U368_9GAMM</name>
<dbReference type="InterPro" id="IPR015168">
    <property type="entry name" value="SsuA/THI5"/>
</dbReference>
<dbReference type="SMART" id="SM00267">
    <property type="entry name" value="GGDEF"/>
    <property type="match status" value="1"/>
</dbReference>
<dbReference type="InterPro" id="IPR029787">
    <property type="entry name" value="Nucleotide_cyclase"/>
</dbReference>
<dbReference type="EC" id="2.7.7.65" evidence="2"/>
<dbReference type="EMBL" id="FPJW01000001">
    <property type="protein sequence ID" value="SFX07351.1"/>
    <property type="molecule type" value="Genomic_DNA"/>
</dbReference>
<dbReference type="Gene3D" id="3.40.190.10">
    <property type="entry name" value="Periplasmic binding protein-like II"/>
    <property type="match status" value="4"/>
</dbReference>
<dbReference type="AlphaFoldDB" id="A0A1K1U368"/>
<evidence type="ECO:0000256" key="1">
    <source>
        <dbReference type="ARBA" id="ARBA00001946"/>
    </source>
</evidence>
<dbReference type="CDD" id="cd01949">
    <property type="entry name" value="GGDEF"/>
    <property type="match status" value="1"/>
</dbReference>
<comment type="cofactor">
    <cofactor evidence="1">
        <name>Mg(2+)</name>
        <dbReference type="ChEBI" id="CHEBI:18420"/>
    </cofactor>
</comment>
<dbReference type="InterPro" id="IPR043128">
    <property type="entry name" value="Rev_trsase/Diguanyl_cyclase"/>
</dbReference>
<evidence type="ECO:0000256" key="3">
    <source>
        <dbReference type="ARBA" id="ARBA00034247"/>
    </source>
</evidence>
<evidence type="ECO:0000313" key="8">
    <source>
        <dbReference type="Proteomes" id="UP000182350"/>
    </source>
</evidence>
<evidence type="ECO:0000256" key="5">
    <source>
        <dbReference type="SAM" id="Phobius"/>
    </source>
</evidence>
<feature type="domain" description="GGDEF" evidence="6">
    <location>
        <begin position="658"/>
        <end position="784"/>
    </location>
</feature>
<dbReference type="Pfam" id="PF09084">
    <property type="entry name" value="NMT1"/>
    <property type="match status" value="1"/>
</dbReference>
<dbReference type="Pfam" id="PF00497">
    <property type="entry name" value="SBP_bac_3"/>
    <property type="match status" value="1"/>
</dbReference>
<dbReference type="SUPFAM" id="SSF55073">
    <property type="entry name" value="Nucleotide cyclase"/>
    <property type="match status" value="1"/>
</dbReference>
<dbReference type="InterPro" id="IPR050469">
    <property type="entry name" value="Diguanylate_Cyclase"/>
</dbReference>
<reference evidence="7 8" key="1">
    <citation type="submission" date="2016-11" db="EMBL/GenBank/DDBJ databases">
        <authorList>
            <person name="Jaros S."/>
            <person name="Januszkiewicz K."/>
            <person name="Wedrychowicz H."/>
        </authorList>
    </citation>
    <scope>NUCLEOTIDE SEQUENCE [LARGE SCALE GENOMIC DNA]</scope>
    <source>
        <strain evidence="7 8">DSM 21637</strain>
    </source>
</reference>
<dbReference type="Proteomes" id="UP000182350">
    <property type="component" value="Unassembled WGS sequence"/>
</dbReference>
<dbReference type="RefSeq" id="WP_143142747.1">
    <property type="nucleotide sequence ID" value="NZ_FPJW01000001.1"/>
</dbReference>
<dbReference type="Pfam" id="PF00990">
    <property type="entry name" value="GGDEF"/>
    <property type="match status" value="1"/>
</dbReference>
<proteinExistence type="predicted"/>
<dbReference type="OrthoDB" id="9180959at2"/>
<keyword evidence="5" id="KW-0812">Transmembrane</keyword>
<comment type="catalytic activity">
    <reaction evidence="3">
        <text>2 GTP = 3',3'-c-di-GMP + 2 diphosphate</text>
        <dbReference type="Rhea" id="RHEA:24898"/>
        <dbReference type="ChEBI" id="CHEBI:33019"/>
        <dbReference type="ChEBI" id="CHEBI:37565"/>
        <dbReference type="ChEBI" id="CHEBI:58805"/>
        <dbReference type="EC" id="2.7.7.65"/>
    </reaction>
</comment>